<keyword evidence="3" id="KW-1185">Reference proteome</keyword>
<dbReference type="EMBL" id="JACEEZ010023513">
    <property type="protein sequence ID" value="KAG0711210.1"/>
    <property type="molecule type" value="Genomic_DNA"/>
</dbReference>
<feature type="region of interest" description="Disordered" evidence="1">
    <location>
        <begin position="111"/>
        <end position="150"/>
    </location>
</feature>
<reference evidence="2" key="1">
    <citation type="submission" date="2020-07" db="EMBL/GenBank/DDBJ databases">
        <title>The High-quality genome of the commercially important snow crab, Chionoecetes opilio.</title>
        <authorList>
            <person name="Jeong J.-H."/>
            <person name="Ryu S."/>
        </authorList>
    </citation>
    <scope>NUCLEOTIDE SEQUENCE</scope>
    <source>
        <strain evidence="2">MADBK_172401_WGS</strain>
        <tissue evidence="2">Digestive gland</tissue>
    </source>
</reference>
<organism evidence="2 3">
    <name type="scientific">Chionoecetes opilio</name>
    <name type="common">Atlantic snow crab</name>
    <name type="synonym">Cancer opilio</name>
    <dbReference type="NCBI Taxonomy" id="41210"/>
    <lineage>
        <taxon>Eukaryota</taxon>
        <taxon>Metazoa</taxon>
        <taxon>Ecdysozoa</taxon>
        <taxon>Arthropoda</taxon>
        <taxon>Crustacea</taxon>
        <taxon>Multicrustacea</taxon>
        <taxon>Malacostraca</taxon>
        <taxon>Eumalacostraca</taxon>
        <taxon>Eucarida</taxon>
        <taxon>Decapoda</taxon>
        <taxon>Pleocyemata</taxon>
        <taxon>Brachyura</taxon>
        <taxon>Eubrachyura</taxon>
        <taxon>Majoidea</taxon>
        <taxon>Majidae</taxon>
        <taxon>Chionoecetes</taxon>
    </lineage>
</organism>
<accession>A0A8J5CH02</accession>
<dbReference type="AlphaFoldDB" id="A0A8J5CH02"/>
<dbReference type="Proteomes" id="UP000770661">
    <property type="component" value="Unassembled WGS sequence"/>
</dbReference>
<name>A0A8J5CH02_CHIOP</name>
<protein>
    <submittedName>
        <fullName evidence="2">Uncharacterized protein</fullName>
    </submittedName>
</protein>
<gene>
    <name evidence="2" type="ORF">GWK47_021109</name>
</gene>
<dbReference type="OrthoDB" id="6782145at2759"/>
<proteinExistence type="predicted"/>
<sequence>MAAIWVAFGTGKNFMYLDINAICPALEEIGQRDCLCSTVSRGATQLRFLRQREEISMGGLECLRGGDGGLQKLMNHPYMTVTVNCKQFQLLERFTVIIYNKTSNLDSVKRHVGNSSHRRTGQWKRFPNARNPSAAHTARSFTKLGKLGNQ</sequence>
<evidence type="ECO:0000313" key="2">
    <source>
        <dbReference type="EMBL" id="KAG0711210.1"/>
    </source>
</evidence>
<comment type="caution">
    <text evidence="2">The sequence shown here is derived from an EMBL/GenBank/DDBJ whole genome shotgun (WGS) entry which is preliminary data.</text>
</comment>
<feature type="compositionally biased region" description="Basic residues" evidence="1">
    <location>
        <begin position="111"/>
        <end position="122"/>
    </location>
</feature>
<evidence type="ECO:0000313" key="3">
    <source>
        <dbReference type="Proteomes" id="UP000770661"/>
    </source>
</evidence>
<evidence type="ECO:0000256" key="1">
    <source>
        <dbReference type="SAM" id="MobiDB-lite"/>
    </source>
</evidence>